<dbReference type="EMBL" id="OANS01000004">
    <property type="protein sequence ID" value="SNX29296.1"/>
    <property type="molecule type" value="Genomic_DNA"/>
</dbReference>
<dbReference type="PANTHER" id="PTHR36302">
    <property type="entry name" value="BLR7088 PROTEIN"/>
    <property type="match status" value="1"/>
</dbReference>
<dbReference type="PANTHER" id="PTHR36302:SF1">
    <property type="entry name" value="COPPER CHAPERONE PCU(A)C"/>
    <property type="match status" value="1"/>
</dbReference>
<name>A0A240E452_9BURK</name>
<protein>
    <recommendedName>
        <fullName evidence="4">Copper(I)-binding protein</fullName>
    </recommendedName>
</protein>
<accession>A0A240E452</accession>
<proteinExistence type="predicted"/>
<evidence type="ECO:0000313" key="2">
    <source>
        <dbReference type="EMBL" id="SNX29296.1"/>
    </source>
</evidence>
<feature type="signal peptide" evidence="1">
    <location>
        <begin position="1"/>
        <end position="40"/>
    </location>
</feature>
<reference evidence="3" key="1">
    <citation type="submission" date="2017-08" db="EMBL/GenBank/DDBJ databases">
        <authorList>
            <person name="Varghese N."/>
            <person name="Submissions S."/>
        </authorList>
    </citation>
    <scope>NUCLEOTIDE SEQUENCE [LARGE SCALE GENOMIC DNA]</scope>
    <source>
        <strain evidence="3">AP-Melu-1000-B4</strain>
    </source>
</reference>
<dbReference type="Gene3D" id="2.60.40.1890">
    <property type="entry name" value="PCu(A)C copper chaperone"/>
    <property type="match status" value="1"/>
</dbReference>
<dbReference type="InterPro" id="IPR058248">
    <property type="entry name" value="Lxx211020-like"/>
</dbReference>
<dbReference type="SUPFAM" id="SSF110087">
    <property type="entry name" value="DR1885-like metal-binding protein"/>
    <property type="match status" value="1"/>
</dbReference>
<dbReference type="InterPro" id="IPR007410">
    <property type="entry name" value="LpqE-like"/>
</dbReference>
<sequence>MICNAKVVNEIQFTGAVMTRRNKFGLCGLFLMGFALAVQAHDAKVGYIEIEHAYTRATVPGQQVAAGYMKIENRGAADQLISASSPAAGEVQLHEMSMEGNVMKMRQLKDIPLPAGSVVELKPGGFHLMLMNLKAPLGTGETVAVKLKFAKAGEVEVKLPVSAMGGQGGHGMRH</sequence>
<dbReference type="Proteomes" id="UP000218069">
    <property type="component" value="Unassembled WGS sequence"/>
</dbReference>
<evidence type="ECO:0000256" key="1">
    <source>
        <dbReference type="SAM" id="SignalP"/>
    </source>
</evidence>
<dbReference type="Pfam" id="PF04314">
    <property type="entry name" value="PCuAC"/>
    <property type="match status" value="1"/>
</dbReference>
<keyword evidence="3" id="KW-1185">Reference proteome</keyword>
<dbReference type="AlphaFoldDB" id="A0A240E452"/>
<evidence type="ECO:0008006" key="4">
    <source>
        <dbReference type="Google" id="ProtNLM"/>
    </source>
</evidence>
<feature type="chain" id="PRO_5012873493" description="Copper(I)-binding protein" evidence="1">
    <location>
        <begin position="41"/>
        <end position="174"/>
    </location>
</feature>
<organism evidence="2 3">
    <name type="scientific">Polynucleobacter meluiroseus</name>
    <dbReference type="NCBI Taxonomy" id="1938814"/>
    <lineage>
        <taxon>Bacteria</taxon>
        <taxon>Pseudomonadati</taxon>
        <taxon>Pseudomonadota</taxon>
        <taxon>Betaproteobacteria</taxon>
        <taxon>Burkholderiales</taxon>
        <taxon>Burkholderiaceae</taxon>
        <taxon>Polynucleobacter</taxon>
    </lineage>
</organism>
<evidence type="ECO:0000313" key="3">
    <source>
        <dbReference type="Proteomes" id="UP000218069"/>
    </source>
</evidence>
<keyword evidence="1" id="KW-0732">Signal</keyword>
<dbReference type="InterPro" id="IPR036182">
    <property type="entry name" value="PCuAC_sf"/>
</dbReference>
<gene>
    <name evidence="2" type="ORF">SAMN06295945_1665</name>
</gene>